<dbReference type="Proteomes" id="UP001107961">
    <property type="component" value="Unassembled WGS sequence"/>
</dbReference>
<gene>
    <name evidence="2" type="ORF">LZG35_17445</name>
</gene>
<dbReference type="KEGG" id="axe:P40_07105"/>
<dbReference type="RefSeq" id="WP_026948970.1">
    <property type="nucleotide sequence ID" value="NZ_CBDDTQ010000001.1"/>
</dbReference>
<sequence length="153" mass="16642">MIEEHGRVVAREPGAIWVETVRAGVCDACQARKGCGHRLINQSGGQRARLRVLTRDTFQEDEEVVVGIPEGALLRGALWVYALPLVLLFSGALLGGALPLPFDGAALFGVLGLLLGFIINRWRDRGDRGRAYQPTVLRRCPAREDGAVRIVSS</sequence>
<comment type="caution">
    <text evidence="2">The sequence shown here is derived from an EMBL/GenBank/DDBJ whole genome shotgun (WGS) entry which is preliminary data.</text>
</comment>
<proteinExistence type="predicted"/>
<name>A0A9Q3W7P4_9GAMM</name>
<keyword evidence="1" id="KW-0812">Transmembrane</keyword>
<keyword evidence="1" id="KW-1133">Transmembrane helix</keyword>
<keyword evidence="3" id="KW-1185">Reference proteome</keyword>
<dbReference type="AlphaFoldDB" id="A0A9Q3W7P4"/>
<reference evidence="2" key="1">
    <citation type="submission" date="2022-01" db="EMBL/GenBank/DDBJ databases">
        <authorList>
            <person name="Karlyshev A.V."/>
            <person name="Jaspars M."/>
        </authorList>
    </citation>
    <scope>NUCLEOTIDE SEQUENCE</scope>
    <source>
        <strain evidence="2">AGSA3-2</strain>
    </source>
</reference>
<keyword evidence="1" id="KW-0472">Membrane</keyword>
<evidence type="ECO:0000313" key="2">
    <source>
        <dbReference type="EMBL" id="MCE7510426.1"/>
    </source>
</evidence>
<organism evidence="2 3">
    <name type="scientific">Alloalcanivorax xenomutans</name>
    <dbReference type="NCBI Taxonomy" id="1094342"/>
    <lineage>
        <taxon>Bacteria</taxon>
        <taxon>Pseudomonadati</taxon>
        <taxon>Pseudomonadota</taxon>
        <taxon>Gammaproteobacteria</taxon>
        <taxon>Oceanospirillales</taxon>
        <taxon>Alcanivoracaceae</taxon>
        <taxon>Alloalcanivorax</taxon>
    </lineage>
</organism>
<feature type="transmembrane region" description="Helical" evidence="1">
    <location>
        <begin position="78"/>
        <end position="98"/>
    </location>
</feature>
<dbReference type="InterPro" id="IPR026268">
    <property type="entry name" value="RseC"/>
</dbReference>
<dbReference type="PIRSF" id="PIRSF004923">
    <property type="entry name" value="RseC"/>
    <property type="match status" value="1"/>
</dbReference>
<feature type="transmembrane region" description="Helical" evidence="1">
    <location>
        <begin position="104"/>
        <end position="122"/>
    </location>
</feature>
<accession>A0A9Q3W7P4</accession>
<evidence type="ECO:0000313" key="3">
    <source>
        <dbReference type="Proteomes" id="UP001107961"/>
    </source>
</evidence>
<protein>
    <submittedName>
        <fullName evidence="2">SoxR reducing system RseC family protein</fullName>
    </submittedName>
</protein>
<dbReference type="GeneID" id="94686182"/>
<evidence type="ECO:0000256" key="1">
    <source>
        <dbReference type="SAM" id="Phobius"/>
    </source>
</evidence>
<dbReference type="EMBL" id="JAJVKT010000024">
    <property type="protein sequence ID" value="MCE7510426.1"/>
    <property type="molecule type" value="Genomic_DNA"/>
</dbReference>
<dbReference type="InterPro" id="IPR007359">
    <property type="entry name" value="SigmaE_reg_RseC_MucC"/>
</dbReference>
<dbReference type="PANTHER" id="PTHR35867">
    <property type="entry name" value="PROTEIN RSEC"/>
    <property type="match status" value="1"/>
</dbReference>
<dbReference type="PANTHER" id="PTHR35867:SF1">
    <property type="entry name" value="PROTEIN RSEC"/>
    <property type="match status" value="1"/>
</dbReference>
<dbReference type="Pfam" id="PF04246">
    <property type="entry name" value="RseC_MucC"/>
    <property type="match status" value="1"/>
</dbReference>